<dbReference type="NCBIfam" id="TIGR00018">
    <property type="entry name" value="panC"/>
    <property type="match status" value="1"/>
</dbReference>
<evidence type="ECO:0000256" key="3">
    <source>
        <dbReference type="ARBA" id="ARBA00012219"/>
    </source>
</evidence>
<dbReference type="PANTHER" id="PTHR21299:SF1">
    <property type="entry name" value="PANTOATE--BETA-ALANINE LIGASE"/>
    <property type="match status" value="1"/>
</dbReference>
<dbReference type="InterPro" id="IPR003721">
    <property type="entry name" value="Pantoate_ligase"/>
</dbReference>
<dbReference type="UniPathway" id="UPA00028">
    <property type="reaction ID" value="UER00005"/>
</dbReference>
<comment type="catalytic activity">
    <reaction evidence="8">
        <text>(R)-pantoate + beta-alanine + ATP = (R)-pantothenate + AMP + diphosphate + H(+)</text>
        <dbReference type="Rhea" id="RHEA:10912"/>
        <dbReference type="ChEBI" id="CHEBI:15378"/>
        <dbReference type="ChEBI" id="CHEBI:15980"/>
        <dbReference type="ChEBI" id="CHEBI:29032"/>
        <dbReference type="ChEBI" id="CHEBI:30616"/>
        <dbReference type="ChEBI" id="CHEBI:33019"/>
        <dbReference type="ChEBI" id="CHEBI:57966"/>
        <dbReference type="ChEBI" id="CHEBI:456215"/>
        <dbReference type="EC" id="6.3.2.1"/>
    </reaction>
</comment>
<dbReference type="InterPro" id="IPR004821">
    <property type="entry name" value="Cyt_trans-like"/>
</dbReference>
<evidence type="ECO:0000256" key="8">
    <source>
        <dbReference type="ARBA" id="ARBA00048258"/>
    </source>
</evidence>
<sequence length="278" mass="32376">MEIFYKIKDLKNFISKYKNLTIGFVPTMGSLHQGHISLVQDARKENDIVVVSIFVNKLQFDQLDDYLKYPRTNEQDIDMLTREHVDVLFLPHEEILYPLINPLILDVGKFNQIGEGLHRKQHLNGVATIVLKFLNIIFPHTIYLGQKDALQCALIQYLVKDFFLNIQVKICPTIRNENNLALSSRNVFLTPKEKLNSSLIYESLELGQELIKKQESISYIKNKIKENLENFYIVEYININNLNRIWDSDNVNLNEKIIITLAIKTLESNTRIIDNIIT</sequence>
<evidence type="ECO:0000256" key="5">
    <source>
        <dbReference type="ARBA" id="ARBA00022655"/>
    </source>
</evidence>
<evidence type="ECO:0000256" key="1">
    <source>
        <dbReference type="ARBA" id="ARBA00004990"/>
    </source>
</evidence>
<evidence type="ECO:0000256" key="4">
    <source>
        <dbReference type="ARBA" id="ARBA00022598"/>
    </source>
</evidence>
<dbReference type="GO" id="GO:0004592">
    <property type="term" value="F:pantoate-beta-alanine ligase activity"/>
    <property type="evidence" value="ECO:0007669"/>
    <property type="project" value="UniProtKB-EC"/>
</dbReference>
<dbReference type="Pfam" id="PF02569">
    <property type="entry name" value="Pantoate_ligase"/>
    <property type="match status" value="1"/>
</dbReference>
<dbReference type="PANTHER" id="PTHR21299">
    <property type="entry name" value="CYTIDYLATE KINASE/PANTOATE-BETA-ALANINE LIGASE"/>
    <property type="match status" value="1"/>
</dbReference>
<keyword evidence="6" id="KW-0547">Nucleotide-binding</keyword>
<comment type="pathway">
    <text evidence="1">Cofactor biosynthesis; (R)-pantothenate biosynthesis; (R)-pantothenate from (R)-pantoate and beta-alanine: step 1/1.</text>
</comment>
<evidence type="ECO:0000256" key="7">
    <source>
        <dbReference type="ARBA" id="ARBA00022840"/>
    </source>
</evidence>
<protein>
    <recommendedName>
        <fullName evidence="3">pantoate--beta-alanine ligase (AMP-forming)</fullName>
        <ecNumber evidence="3">6.3.2.1</ecNumber>
    </recommendedName>
</protein>
<evidence type="ECO:0000313" key="9">
    <source>
        <dbReference type="EMBL" id="VVU94766.1"/>
    </source>
</evidence>
<dbReference type="GO" id="GO:0005524">
    <property type="term" value="F:ATP binding"/>
    <property type="evidence" value="ECO:0007669"/>
    <property type="project" value="UniProtKB-KW"/>
</dbReference>
<dbReference type="SUPFAM" id="SSF52374">
    <property type="entry name" value="Nucleotidylyl transferase"/>
    <property type="match status" value="1"/>
</dbReference>
<comment type="similarity">
    <text evidence="2">Belongs to the pantothenate synthetase family.</text>
</comment>
<dbReference type="InterPro" id="IPR014729">
    <property type="entry name" value="Rossmann-like_a/b/a_fold"/>
</dbReference>
<reference evidence="9" key="1">
    <citation type="submission" date="2019-09" db="EMBL/GenBank/DDBJ databases">
        <authorList>
            <person name="Needham M D."/>
        </authorList>
    </citation>
    <scope>NUCLEOTIDE SEQUENCE</scope>
</reference>
<dbReference type="Gene3D" id="3.30.1300.10">
    <property type="entry name" value="Pantoate-beta-alanine ligase, C-terminal domain"/>
    <property type="match status" value="1"/>
</dbReference>
<dbReference type="GO" id="GO:0015940">
    <property type="term" value="P:pantothenate biosynthetic process"/>
    <property type="evidence" value="ECO:0007669"/>
    <property type="project" value="UniProtKB-UniPathway"/>
</dbReference>
<gene>
    <name evidence="9" type="ORF">CPAV1605_491</name>
</gene>
<dbReference type="EC" id="6.3.2.1" evidence="3"/>
<dbReference type="Gene3D" id="3.40.50.620">
    <property type="entry name" value="HUPs"/>
    <property type="match status" value="1"/>
</dbReference>
<dbReference type="HAMAP" id="MF_00158">
    <property type="entry name" value="PanC"/>
    <property type="match status" value="1"/>
</dbReference>
<name>A0A5E8CI61_9ZZZZ</name>
<evidence type="ECO:0000256" key="6">
    <source>
        <dbReference type="ARBA" id="ARBA00022741"/>
    </source>
</evidence>
<organism evidence="9">
    <name type="scientific">seawater metagenome</name>
    <dbReference type="NCBI Taxonomy" id="1561972"/>
    <lineage>
        <taxon>unclassified sequences</taxon>
        <taxon>metagenomes</taxon>
        <taxon>ecological metagenomes</taxon>
    </lineage>
</organism>
<dbReference type="EMBL" id="CABVLZ010000002">
    <property type="protein sequence ID" value="VVU94766.1"/>
    <property type="molecule type" value="Genomic_DNA"/>
</dbReference>
<keyword evidence="7" id="KW-0067">ATP-binding</keyword>
<dbReference type="AlphaFoldDB" id="A0A5E8CI61"/>
<dbReference type="InterPro" id="IPR042176">
    <property type="entry name" value="Pantoate_ligase_C"/>
</dbReference>
<evidence type="ECO:0000256" key="2">
    <source>
        <dbReference type="ARBA" id="ARBA00009256"/>
    </source>
</evidence>
<proteinExistence type="inferred from homology"/>
<keyword evidence="4 9" id="KW-0436">Ligase</keyword>
<dbReference type="NCBIfam" id="TIGR00125">
    <property type="entry name" value="cyt_tran_rel"/>
    <property type="match status" value="1"/>
</dbReference>
<keyword evidence="5" id="KW-0566">Pantothenate biosynthesis</keyword>
<accession>A0A5E8CI61</accession>